<dbReference type="InterPro" id="IPR009780">
    <property type="entry name" value="DUF1344"/>
</dbReference>
<gene>
    <name evidence="2" type="ORF">AWJ14_13995</name>
</gene>
<evidence type="ECO:0000256" key="1">
    <source>
        <dbReference type="SAM" id="SignalP"/>
    </source>
</evidence>
<evidence type="ECO:0000313" key="2">
    <source>
        <dbReference type="EMBL" id="OCW57286.1"/>
    </source>
</evidence>
<sequence length="80" mass="8058">MKKIAAIVLASAAMISTAFAGEIQGVVKAVDADTATVELESGEVFTLAEGVVLQGIEAGTTVKVVFTDGTTEATEVSAVQ</sequence>
<protein>
    <recommendedName>
        <fullName evidence="4">DUF1344 domain-containing protein</fullName>
    </recommendedName>
</protein>
<dbReference type="Pfam" id="PF07076">
    <property type="entry name" value="DUF1344"/>
    <property type="match status" value="1"/>
</dbReference>
<keyword evidence="1" id="KW-0732">Signal</keyword>
<feature type="signal peptide" evidence="1">
    <location>
        <begin position="1"/>
        <end position="20"/>
    </location>
</feature>
<dbReference type="RefSeq" id="WP_066179413.1">
    <property type="nucleotide sequence ID" value="NZ_LQZT01000018.1"/>
</dbReference>
<organism evidence="2 3">
    <name type="scientific">Hoeflea olei</name>
    <dbReference type="NCBI Taxonomy" id="1480615"/>
    <lineage>
        <taxon>Bacteria</taxon>
        <taxon>Pseudomonadati</taxon>
        <taxon>Pseudomonadota</taxon>
        <taxon>Alphaproteobacteria</taxon>
        <taxon>Hyphomicrobiales</taxon>
        <taxon>Rhizobiaceae</taxon>
        <taxon>Hoeflea</taxon>
    </lineage>
</organism>
<proteinExistence type="predicted"/>
<evidence type="ECO:0000313" key="3">
    <source>
        <dbReference type="Proteomes" id="UP000094795"/>
    </source>
</evidence>
<dbReference type="AlphaFoldDB" id="A0A1C1YV54"/>
<name>A0A1C1YV54_9HYPH</name>
<accession>A0A1C1YV54</accession>
<comment type="caution">
    <text evidence="2">The sequence shown here is derived from an EMBL/GenBank/DDBJ whole genome shotgun (WGS) entry which is preliminary data.</text>
</comment>
<evidence type="ECO:0008006" key="4">
    <source>
        <dbReference type="Google" id="ProtNLM"/>
    </source>
</evidence>
<keyword evidence="3" id="KW-1185">Reference proteome</keyword>
<dbReference type="EMBL" id="LQZT01000018">
    <property type="protein sequence ID" value="OCW57286.1"/>
    <property type="molecule type" value="Genomic_DNA"/>
</dbReference>
<dbReference type="Proteomes" id="UP000094795">
    <property type="component" value="Unassembled WGS sequence"/>
</dbReference>
<reference evidence="2 3" key="1">
    <citation type="submission" date="2015-12" db="EMBL/GenBank/DDBJ databases">
        <authorList>
            <person name="Shamseldin A."/>
            <person name="Moawad H."/>
            <person name="Abd El-Rahim W.M."/>
            <person name="Sadowsky M.J."/>
        </authorList>
    </citation>
    <scope>NUCLEOTIDE SEQUENCE [LARGE SCALE GENOMIC DNA]</scope>
    <source>
        <strain evidence="2 3">JC234</strain>
    </source>
</reference>
<feature type="chain" id="PRO_5008656389" description="DUF1344 domain-containing protein" evidence="1">
    <location>
        <begin position="21"/>
        <end position="80"/>
    </location>
</feature>